<dbReference type="GO" id="GO:0008270">
    <property type="term" value="F:zinc ion binding"/>
    <property type="evidence" value="ECO:0007669"/>
    <property type="project" value="InterPro"/>
</dbReference>
<dbReference type="InterPro" id="IPR036864">
    <property type="entry name" value="Zn2-C6_fun-type_DNA-bd_sf"/>
</dbReference>
<gene>
    <name evidence="8" type="ORF">CU098_011557</name>
</gene>
<evidence type="ECO:0000259" key="7">
    <source>
        <dbReference type="PROSITE" id="PS50048"/>
    </source>
</evidence>
<dbReference type="Proteomes" id="UP000253551">
    <property type="component" value="Unassembled WGS sequence"/>
</dbReference>
<name>A0A367KMA8_RHIST</name>
<comment type="caution">
    <text evidence="8">The sequence shown here is derived from an EMBL/GenBank/DDBJ whole genome shotgun (WGS) entry which is preliminary data.</text>
</comment>
<keyword evidence="4" id="KW-0804">Transcription</keyword>
<keyword evidence="9" id="KW-1185">Reference proteome</keyword>
<dbReference type="PANTHER" id="PTHR47338:SF5">
    <property type="entry name" value="ZN(II)2CYS6 TRANSCRIPTION FACTOR (EUROFUNG)"/>
    <property type="match status" value="1"/>
</dbReference>
<evidence type="ECO:0000256" key="4">
    <source>
        <dbReference type="ARBA" id="ARBA00023163"/>
    </source>
</evidence>
<dbReference type="OrthoDB" id="39175at2759"/>
<evidence type="ECO:0000256" key="1">
    <source>
        <dbReference type="ARBA" id="ARBA00004123"/>
    </source>
</evidence>
<dbReference type="PANTHER" id="PTHR47338">
    <property type="entry name" value="ZN(II)2CYS6 TRANSCRIPTION FACTOR (EUROFUNG)-RELATED"/>
    <property type="match status" value="1"/>
</dbReference>
<feature type="compositionally biased region" description="Low complexity" evidence="6">
    <location>
        <begin position="163"/>
        <end position="182"/>
    </location>
</feature>
<proteinExistence type="predicted"/>
<evidence type="ECO:0000256" key="6">
    <source>
        <dbReference type="SAM" id="MobiDB-lite"/>
    </source>
</evidence>
<dbReference type="SUPFAM" id="SSF57701">
    <property type="entry name" value="Zn2/Cys6 DNA-binding domain"/>
    <property type="match status" value="1"/>
</dbReference>
<dbReference type="InterPro" id="IPR050815">
    <property type="entry name" value="TF_fung"/>
</dbReference>
<dbReference type="GO" id="GO:0005634">
    <property type="term" value="C:nucleus"/>
    <property type="evidence" value="ECO:0007669"/>
    <property type="project" value="UniProtKB-SubCell"/>
</dbReference>
<dbReference type="Gene3D" id="4.10.240.10">
    <property type="entry name" value="Zn(2)-C6 fungal-type DNA-binding domain"/>
    <property type="match status" value="1"/>
</dbReference>
<evidence type="ECO:0000256" key="3">
    <source>
        <dbReference type="ARBA" id="ARBA00023015"/>
    </source>
</evidence>
<evidence type="ECO:0000256" key="2">
    <source>
        <dbReference type="ARBA" id="ARBA00022723"/>
    </source>
</evidence>
<comment type="subcellular location">
    <subcellularLocation>
        <location evidence="1">Nucleus</location>
    </subcellularLocation>
</comment>
<keyword evidence="3" id="KW-0805">Transcription regulation</keyword>
<dbReference type="STRING" id="4846.A0A367KMA8"/>
<evidence type="ECO:0000256" key="5">
    <source>
        <dbReference type="ARBA" id="ARBA00023242"/>
    </source>
</evidence>
<dbReference type="SMART" id="SM00066">
    <property type="entry name" value="GAL4"/>
    <property type="match status" value="1"/>
</dbReference>
<keyword evidence="2" id="KW-0479">Metal-binding</keyword>
<evidence type="ECO:0000313" key="9">
    <source>
        <dbReference type="Proteomes" id="UP000253551"/>
    </source>
</evidence>
<feature type="region of interest" description="Disordered" evidence="6">
    <location>
        <begin position="163"/>
        <end position="202"/>
    </location>
</feature>
<keyword evidence="5" id="KW-0539">Nucleus</keyword>
<reference evidence="8 9" key="1">
    <citation type="journal article" date="2018" name="G3 (Bethesda)">
        <title>Phylogenetic and Phylogenomic Definition of Rhizopus Species.</title>
        <authorList>
            <person name="Gryganskyi A.P."/>
            <person name="Golan J."/>
            <person name="Dolatabadi S."/>
            <person name="Mondo S."/>
            <person name="Robb S."/>
            <person name="Idnurm A."/>
            <person name="Muszewska A."/>
            <person name="Steczkiewicz K."/>
            <person name="Masonjones S."/>
            <person name="Liao H.L."/>
            <person name="Gajdeczka M.T."/>
            <person name="Anike F."/>
            <person name="Vuek A."/>
            <person name="Anishchenko I.M."/>
            <person name="Voigt K."/>
            <person name="de Hoog G.S."/>
            <person name="Smith M.E."/>
            <person name="Heitman J."/>
            <person name="Vilgalys R."/>
            <person name="Stajich J.E."/>
        </authorList>
    </citation>
    <scope>NUCLEOTIDE SEQUENCE [LARGE SCALE GENOMIC DNA]</scope>
    <source>
        <strain evidence="8 9">LSU 92-RS-03</strain>
    </source>
</reference>
<dbReference type="Pfam" id="PF00172">
    <property type="entry name" value="Zn_clus"/>
    <property type="match status" value="1"/>
</dbReference>
<feature type="domain" description="Zn(2)-C6 fungal-type" evidence="7">
    <location>
        <begin position="30"/>
        <end position="60"/>
    </location>
</feature>
<sequence length="349" mass="39122">MQPSKQRSNDNNSNDTRIRSSTKRPRAPIACFRCHHKKVRCDGIHPNCTRCLSTGILCAYPSSRRSRTTQPTNVDPFIDNLSQLEARIRRIETDLENQRSMVNSIVPHEENESVSLATSELKAKMLKTEIEVQDSRSILAQLRLKGEQRISRGKRAAAAAAAASASASANTSTNTTITTTANTREDKSTVHEPKLSSTETKHPRQPLYFQDMMLDNNTDFMSYESTGQTIDWTMFDNKPSLLNTMQPMSSDLYADHHMSFTDSKDMTSMVMNSILSPTSTRSSSLISNIGFPIVLQPSNSTHSTTSNMTTTSCSSLNSCENILQFNMEDMMFHNKDTLSNNTTMWFYPS</sequence>
<dbReference type="PROSITE" id="PS00463">
    <property type="entry name" value="ZN2_CY6_FUNGAL_1"/>
    <property type="match status" value="1"/>
</dbReference>
<feature type="region of interest" description="Disordered" evidence="6">
    <location>
        <begin position="1"/>
        <end position="24"/>
    </location>
</feature>
<dbReference type="CDD" id="cd00067">
    <property type="entry name" value="GAL4"/>
    <property type="match status" value="1"/>
</dbReference>
<protein>
    <recommendedName>
        <fullName evidence="7">Zn(2)-C6 fungal-type domain-containing protein</fullName>
    </recommendedName>
</protein>
<dbReference type="PROSITE" id="PS50048">
    <property type="entry name" value="ZN2_CY6_FUNGAL_2"/>
    <property type="match status" value="1"/>
</dbReference>
<dbReference type="InterPro" id="IPR001138">
    <property type="entry name" value="Zn2Cys6_DnaBD"/>
</dbReference>
<dbReference type="GO" id="GO:0000981">
    <property type="term" value="F:DNA-binding transcription factor activity, RNA polymerase II-specific"/>
    <property type="evidence" value="ECO:0007669"/>
    <property type="project" value="InterPro"/>
</dbReference>
<dbReference type="AlphaFoldDB" id="A0A367KMA8"/>
<dbReference type="EMBL" id="PJQM01001075">
    <property type="protein sequence ID" value="RCI03291.1"/>
    <property type="molecule type" value="Genomic_DNA"/>
</dbReference>
<organism evidence="8 9">
    <name type="scientific">Rhizopus stolonifer</name>
    <name type="common">Rhizopus nigricans</name>
    <dbReference type="NCBI Taxonomy" id="4846"/>
    <lineage>
        <taxon>Eukaryota</taxon>
        <taxon>Fungi</taxon>
        <taxon>Fungi incertae sedis</taxon>
        <taxon>Mucoromycota</taxon>
        <taxon>Mucoromycotina</taxon>
        <taxon>Mucoromycetes</taxon>
        <taxon>Mucorales</taxon>
        <taxon>Mucorineae</taxon>
        <taxon>Rhizopodaceae</taxon>
        <taxon>Rhizopus</taxon>
    </lineage>
</organism>
<evidence type="ECO:0000313" key="8">
    <source>
        <dbReference type="EMBL" id="RCI03291.1"/>
    </source>
</evidence>
<accession>A0A367KMA8</accession>
<feature type="compositionally biased region" description="Basic and acidic residues" evidence="6">
    <location>
        <begin position="183"/>
        <end position="202"/>
    </location>
</feature>
<feature type="compositionally biased region" description="Polar residues" evidence="6">
    <location>
        <begin position="1"/>
        <end position="15"/>
    </location>
</feature>